<reference evidence="2 3" key="1">
    <citation type="submission" date="2022-04" db="EMBL/GenBank/DDBJ databases">
        <title>Positive selection, recombination, and allopatry shape intraspecific diversity of widespread and dominant cyanobacteria.</title>
        <authorList>
            <person name="Wei J."/>
            <person name="Shu W."/>
            <person name="Hu C."/>
        </authorList>
    </citation>
    <scope>NUCLEOTIDE SEQUENCE [LARGE SCALE GENOMIC DNA]</scope>
    <source>
        <strain evidence="2 3">GB2-A5</strain>
    </source>
</reference>
<evidence type="ECO:0000313" key="3">
    <source>
        <dbReference type="Proteomes" id="UP001442494"/>
    </source>
</evidence>
<feature type="region of interest" description="Disordered" evidence="1">
    <location>
        <begin position="41"/>
        <end position="63"/>
    </location>
</feature>
<feature type="compositionally biased region" description="Basic residues" evidence="1">
    <location>
        <begin position="80"/>
        <end position="89"/>
    </location>
</feature>
<gene>
    <name evidence="2" type="ORF">NDI37_13215</name>
</gene>
<evidence type="ECO:0000313" key="2">
    <source>
        <dbReference type="EMBL" id="MEP0865425.1"/>
    </source>
</evidence>
<comment type="caution">
    <text evidence="2">The sequence shown here is derived from an EMBL/GenBank/DDBJ whole genome shotgun (WGS) entry which is preliminary data.</text>
</comment>
<feature type="region of interest" description="Disordered" evidence="1">
    <location>
        <begin position="80"/>
        <end position="106"/>
    </location>
</feature>
<evidence type="ECO:0000256" key="1">
    <source>
        <dbReference type="SAM" id="MobiDB-lite"/>
    </source>
</evidence>
<name>A0ABV0JPU1_9CYAN</name>
<feature type="compositionally biased region" description="Polar residues" evidence="1">
    <location>
        <begin position="92"/>
        <end position="104"/>
    </location>
</feature>
<keyword evidence="3" id="KW-1185">Reference proteome</keyword>
<accession>A0ABV0JPU1</accession>
<dbReference type="Proteomes" id="UP001442494">
    <property type="component" value="Unassembled WGS sequence"/>
</dbReference>
<feature type="compositionally biased region" description="Basic and acidic residues" evidence="1">
    <location>
        <begin position="52"/>
        <end position="63"/>
    </location>
</feature>
<protein>
    <submittedName>
        <fullName evidence="2">Uncharacterized protein</fullName>
    </submittedName>
</protein>
<dbReference type="EMBL" id="JAMPKK010000026">
    <property type="protein sequence ID" value="MEP0865425.1"/>
    <property type="molecule type" value="Genomic_DNA"/>
</dbReference>
<sequence length="195" mass="22278">MKLRDFQVDIARGADIAQQISDLGEDEALVKSLVELKQTRKAKKAAALPAEPEQKQSETSELGEDTKILEMYLHLTKAKRDAKKKKKAANKQQTQPETTNSTLQPILGISHNRLPENVSSADFVKTIQQLLGNAESNLSVLPLEQLEQRRKELQYRYNWMRSILEEMHLELDKLQDNIIDRLHSVIQSQHQEGSK</sequence>
<proteinExistence type="predicted"/>
<organism evidence="2 3">
    <name type="scientific">Funiculus sociatus GB2-A5</name>
    <dbReference type="NCBI Taxonomy" id="2933946"/>
    <lineage>
        <taxon>Bacteria</taxon>
        <taxon>Bacillati</taxon>
        <taxon>Cyanobacteriota</taxon>
        <taxon>Cyanophyceae</taxon>
        <taxon>Coleofasciculales</taxon>
        <taxon>Coleofasciculaceae</taxon>
        <taxon>Funiculus</taxon>
    </lineage>
</organism>
<dbReference type="RefSeq" id="WP_190421369.1">
    <property type="nucleotide sequence ID" value="NZ_JAMPKK010000026.1"/>
</dbReference>